<evidence type="ECO:0000313" key="2">
    <source>
        <dbReference type="EMBL" id="MCD7470596.1"/>
    </source>
</evidence>
<accession>A0ABS8TIC5</accession>
<dbReference type="EMBL" id="JACEIK010001587">
    <property type="protein sequence ID" value="MCD7470596.1"/>
    <property type="molecule type" value="Genomic_DNA"/>
</dbReference>
<organism evidence="2 3">
    <name type="scientific">Datura stramonium</name>
    <name type="common">Jimsonweed</name>
    <name type="synonym">Common thornapple</name>
    <dbReference type="NCBI Taxonomy" id="4076"/>
    <lineage>
        <taxon>Eukaryota</taxon>
        <taxon>Viridiplantae</taxon>
        <taxon>Streptophyta</taxon>
        <taxon>Embryophyta</taxon>
        <taxon>Tracheophyta</taxon>
        <taxon>Spermatophyta</taxon>
        <taxon>Magnoliopsida</taxon>
        <taxon>eudicotyledons</taxon>
        <taxon>Gunneridae</taxon>
        <taxon>Pentapetalae</taxon>
        <taxon>asterids</taxon>
        <taxon>lamiids</taxon>
        <taxon>Solanales</taxon>
        <taxon>Solanaceae</taxon>
        <taxon>Solanoideae</taxon>
        <taxon>Datureae</taxon>
        <taxon>Datura</taxon>
    </lineage>
</organism>
<keyword evidence="3" id="KW-1185">Reference proteome</keyword>
<feature type="compositionally biased region" description="Polar residues" evidence="1">
    <location>
        <begin position="147"/>
        <end position="166"/>
    </location>
</feature>
<reference evidence="2 3" key="1">
    <citation type="journal article" date="2021" name="BMC Genomics">
        <title>Datura genome reveals duplications of psychoactive alkaloid biosynthetic genes and high mutation rate following tissue culture.</title>
        <authorList>
            <person name="Rajewski A."/>
            <person name="Carter-House D."/>
            <person name="Stajich J."/>
            <person name="Litt A."/>
        </authorList>
    </citation>
    <scope>NUCLEOTIDE SEQUENCE [LARGE SCALE GENOMIC DNA]</scope>
    <source>
        <strain evidence="2">AR-01</strain>
    </source>
</reference>
<gene>
    <name evidence="2" type="ORF">HAX54_010575</name>
</gene>
<feature type="region of interest" description="Disordered" evidence="1">
    <location>
        <begin position="116"/>
        <end position="177"/>
    </location>
</feature>
<sequence length="177" mass="20059">MWFDDNFMKLERWTEQEGRVDSHFSGDTVMVNLVGLLVHLWCIDLVKKVGNLCGDFVTVICTLHDMSRVRIMVKKGEGFLFHYWWMIVREIIEYGCPLSYARNNKEGCLTVGRAEATKEASHDPPQPVQASRCLLPRSPDLEDGWKSTASFSGTSKLHSQSSSSGTCFVHKELDGEN</sequence>
<protein>
    <recommendedName>
        <fullName evidence="4">DUF4283 domain-containing protein</fullName>
    </recommendedName>
</protein>
<name>A0ABS8TIC5_DATST</name>
<dbReference type="Proteomes" id="UP000823775">
    <property type="component" value="Unassembled WGS sequence"/>
</dbReference>
<evidence type="ECO:0000256" key="1">
    <source>
        <dbReference type="SAM" id="MobiDB-lite"/>
    </source>
</evidence>
<proteinExistence type="predicted"/>
<evidence type="ECO:0008006" key="4">
    <source>
        <dbReference type="Google" id="ProtNLM"/>
    </source>
</evidence>
<comment type="caution">
    <text evidence="2">The sequence shown here is derived from an EMBL/GenBank/DDBJ whole genome shotgun (WGS) entry which is preliminary data.</text>
</comment>
<evidence type="ECO:0000313" key="3">
    <source>
        <dbReference type="Proteomes" id="UP000823775"/>
    </source>
</evidence>